<evidence type="ECO:0000256" key="1">
    <source>
        <dbReference type="SAM" id="Phobius"/>
    </source>
</evidence>
<gene>
    <name evidence="2" type="ORF">VTL71DRAFT_1576</name>
</gene>
<sequence length="165" mass="19806">MDWIFCWLPRRWGGLACTKCGMGRKLFSTSIRIGATKWTNIGWYLYWLFLVAPKMSVWGVTIVETKAMHGKEWGLGFYKKEVFAHLGFYRFCWNVLDSARFLLRSWIRSYEMRLVVDFFFYTFLFSKGDFPCTRDRLENEQRDERMLLMKGYFIMPSSSERITLD</sequence>
<dbReference type="Proteomes" id="UP001595075">
    <property type="component" value="Unassembled WGS sequence"/>
</dbReference>
<protein>
    <submittedName>
        <fullName evidence="2">Uncharacterized protein</fullName>
    </submittedName>
</protein>
<keyword evidence="1" id="KW-0472">Membrane</keyword>
<comment type="caution">
    <text evidence="2">The sequence shown here is derived from an EMBL/GenBank/DDBJ whole genome shotgun (WGS) entry which is preliminary data.</text>
</comment>
<keyword evidence="1" id="KW-0812">Transmembrane</keyword>
<accession>A0ABR4CBX0</accession>
<keyword evidence="1" id="KW-1133">Transmembrane helix</keyword>
<proteinExistence type="predicted"/>
<evidence type="ECO:0000313" key="3">
    <source>
        <dbReference type="Proteomes" id="UP001595075"/>
    </source>
</evidence>
<reference evidence="2 3" key="1">
    <citation type="journal article" date="2024" name="Commun. Biol.">
        <title>Comparative genomic analysis of thermophilic fungi reveals convergent evolutionary adaptations and gene losses.</title>
        <authorList>
            <person name="Steindorff A.S."/>
            <person name="Aguilar-Pontes M.V."/>
            <person name="Robinson A.J."/>
            <person name="Andreopoulos B."/>
            <person name="LaButti K."/>
            <person name="Kuo A."/>
            <person name="Mondo S."/>
            <person name="Riley R."/>
            <person name="Otillar R."/>
            <person name="Haridas S."/>
            <person name="Lipzen A."/>
            <person name="Grimwood J."/>
            <person name="Schmutz J."/>
            <person name="Clum A."/>
            <person name="Reid I.D."/>
            <person name="Moisan M.C."/>
            <person name="Butler G."/>
            <person name="Nguyen T.T.M."/>
            <person name="Dewar K."/>
            <person name="Conant G."/>
            <person name="Drula E."/>
            <person name="Henrissat B."/>
            <person name="Hansel C."/>
            <person name="Singer S."/>
            <person name="Hutchinson M.I."/>
            <person name="de Vries R.P."/>
            <person name="Natvig D.O."/>
            <person name="Powell A.J."/>
            <person name="Tsang A."/>
            <person name="Grigoriev I.V."/>
        </authorList>
    </citation>
    <scope>NUCLEOTIDE SEQUENCE [LARGE SCALE GENOMIC DNA]</scope>
    <source>
        <strain evidence="2 3">CBS 494.80</strain>
    </source>
</reference>
<name>A0ABR4CBX0_9HELO</name>
<feature type="transmembrane region" description="Helical" evidence="1">
    <location>
        <begin position="44"/>
        <end position="63"/>
    </location>
</feature>
<keyword evidence="3" id="KW-1185">Reference proteome</keyword>
<dbReference type="EMBL" id="JAZHXI010000010">
    <property type="protein sequence ID" value="KAL2067152.1"/>
    <property type="molecule type" value="Genomic_DNA"/>
</dbReference>
<organism evidence="2 3">
    <name type="scientific">Oculimacula yallundae</name>
    <dbReference type="NCBI Taxonomy" id="86028"/>
    <lineage>
        <taxon>Eukaryota</taxon>
        <taxon>Fungi</taxon>
        <taxon>Dikarya</taxon>
        <taxon>Ascomycota</taxon>
        <taxon>Pezizomycotina</taxon>
        <taxon>Leotiomycetes</taxon>
        <taxon>Helotiales</taxon>
        <taxon>Ploettnerulaceae</taxon>
        <taxon>Oculimacula</taxon>
    </lineage>
</organism>
<evidence type="ECO:0000313" key="2">
    <source>
        <dbReference type="EMBL" id="KAL2067152.1"/>
    </source>
</evidence>